<evidence type="ECO:0000256" key="6">
    <source>
        <dbReference type="ARBA" id="ARBA00022912"/>
    </source>
</evidence>
<dbReference type="GO" id="GO:0046872">
    <property type="term" value="F:metal ion binding"/>
    <property type="evidence" value="ECO:0007669"/>
    <property type="project" value="UniProtKB-KW"/>
</dbReference>
<dbReference type="AlphaFoldDB" id="A0A8K0GG11"/>
<dbReference type="PANTHER" id="PTHR17901">
    <property type="entry name" value="MAGNESIUM-DEPENDENT PHOSPHATASE 1 MDP1"/>
    <property type="match status" value="1"/>
</dbReference>
<dbReference type="GO" id="GO:0004725">
    <property type="term" value="F:protein tyrosine phosphatase activity"/>
    <property type="evidence" value="ECO:0007669"/>
    <property type="project" value="UniProtKB-EC"/>
</dbReference>
<evidence type="ECO:0000313" key="11">
    <source>
        <dbReference type="EMBL" id="KAF2896773.1"/>
    </source>
</evidence>
<dbReference type="NCBIfam" id="TIGR01681">
    <property type="entry name" value="HAD-SF-IIIC"/>
    <property type="match status" value="1"/>
</dbReference>
<evidence type="ECO:0000256" key="5">
    <source>
        <dbReference type="ARBA" id="ARBA00022842"/>
    </source>
</evidence>
<evidence type="ECO:0000256" key="8">
    <source>
        <dbReference type="ARBA" id="ARBA00055318"/>
    </source>
</evidence>
<dbReference type="InterPro" id="IPR035679">
    <property type="entry name" value="MDP-1_euk"/>
</dbReference>
<dbReference type="InterPro" id="IPR036412">
    <property type="entry name" value="HAD-like_sf"/>
</dbReference>
<dbReference type="EMBL" id="VTPC01004748">
    <property type="protein sequence ID" value="KAF2896773.1"/>
    <property type="molecule type" value="Genomic_DNA"/>
</dbReference>
<dbReference type="CDD" id="cd07501">
    <property type="entry name" value="HAD_MDP-1_like"/>
    <property type="match status" value="1"/>
</dbReference>
<evidence type="ECO:0000256" key="1">
    <source>
        <dbReference type="ARBA" id="ARBA00001946"/>
    </source>
</evidence>
<dbReference type="InterPro" id="IPR010036">
    <property type="entry name" value="MDP_1_eu_arc"/>
</dbReference>
<dbReference type="NCBIfam" id="TIGR01685">
    <property type="entry name" value="MDP-1"/>
    <property type="match status" value="1"/>
</dbReference>
<keyword evidence="6" id="KW-0904">Protein phosphatase</keyword>
<feature type="chain" id="PRO_5035428934" description="Magnesium-dependent phosphatase 1" evidence="10">
    <location>
        <begin position="20"/>
        <end position="181"/>
    </location>
</feature>
<keyword evidence="10" id="KW-0732">Signal</keyword>
<evidence type="ECO:0000256" key="7">
    <source>
        <dbReference type="ARBA" id="ARBA00051722"/>
    </source>
</evidence>
<comment type="function">
    <text evidence="8">Magnesium-dependent phosphatase which may act as a tyrosine phosphatase.</text>
</comment>
<evidence type="ECO:0000256" key="2">
    <source>
        <dbReference type="ARBA" id="ARBA00013064"/>
    </source>
</evidence>
<evidence type="ECO:0000256" key="3">
    <source>
        <dbReference type="ARBA" id="ARBA00022723"/>
    </source>
</evidence>
<dbReference type="InterPro" id="IPR023214">
    <property type="entry name" value="HAD_sf"/>
</dbReference>
<dbReference type="Proteomes" id="UP000801492">
    <property type="component" value="Unassembled WGS sequence"/>
</dbReference>
<organism evidence="11 12">
    <name type="scientific">Ignelater luminosus</name>
    <name type="common">Cucubano</name>
    <name type="synonym">Pyrophorus luminosus</name>
    <dbReference type="NCBI Taxonomy" id="2038154"/>
    <lineage>
        <taxon>Eukaryota</taxon>
        <taxon>Metazoa</taxon>
        <taxon>Ecdysozoa</taxon>
        <taxon>Arthropoda</taxon>
        <taxon>Hexapoda</taxon>
        <taxon>Insecta</taxon>
        <taxon>Pterygota</taxon>
        <taxon>Neoptera</taxon>
        <taxon>Endopterygota</taxon>
        <taxon>Coleoptera</taxon>
        <taxon>Polyphaga</taxon>
        <taxon>Elateriformia</taxon>
        <taxon>Elateroidea</taxon>
        <taxon>Elateridae</taxon>
        <taxon>Agrypninae</taxon>
        <taxon>Pyrophorini</taxon>
        <taxon>Ignelater</taxon>
    </lineage>
</organism>
<keyword evidence="12" id="KW-1185">Reference proteome</keyword>
<dbReference type="Pfam" id="PF12689">
    <property type="entry name" value="Acid_PPase"/>
    <property type="match status" value="1"/>
</dbReference>
<dbReference type="FunFam" id="3.40.50.1000:FF:000127">
    <property type="entry name" value="Magnesium-dependent phosphatase 1"/>
    <property type="match status" value="1"/>
</dbReference>
<gene>
    <name evidence="11" type="ORF">ILUMI_09391</name>
</gene>
<keyword evidence="3" id="KW-0479">Metal-binding</keyword>
<dbReference type="InterPro" id="IPR010033">
    <property type="entry name" value="HAD_SF_ppase_IIIC"/>
</dbReference>
<comment type="caution">
    <text evidence="11">The sequence shown here is derived from an EMBL/GenBank/DDBJ whole genome shotgun (WGS) entry which is preliminary data.</text>
</comment>
<keyword evidence="5" id="KW-0460">Magnesium</keyword>
<name>A0A8K0GG11_IGNLU</name>
<dbReference type="EC" id="3.1.3.48" evidence="2"/>
<feature type="signal peptide" evidence="10">
    <location>
        <begin position="1"/>
        <end position="19"/>
    </location>
</feature>
<comment type="cofactor">
    <cofactor evidence="1">
        <name>Mg(2+)</name>
        <dbReference type="ChEBI" id="CHEBI:18420"/>
    </cofactor>
</comment>
<dbReference type="SFLD" id="SFLDG01131">
    <property type="entry name" value="C1.5.2:_MDP_Like"/>
    <property type="match status" value="1"/>
</dbReference>
<evidence type="ECO:0000313" key="12">
    <source>
        <dbReference type="Proteomes" id="UP000801492"/>
    </source>
</evidence>
<dbReference type="SUPFAM" id="SSF56784">
    <property type="entry name" value="HAD-like"/>
    <property type="match status" value="1"/>
</dbReference>
<dbReference type="SFLD" id="SFLDS00003">
    <property type="entry name" value="Haloacid_Dehalogenase"/>
    <property type="match status" value="1"/>
</dbReference>
<comment type="catalytic activity">
    <reaction evidence="7">
        <text>O-phospho-L-tyrosyl-[protein] + H2O = L-tyrosyl-[protein] + phosphate</text>
        <dbReference type="Rhea" id="RHEA:10684"/>
        <dbReference type="Rhea" id="RHEA-COMP:10136"/>
        <dbReference type="Rhea" id="RHEA-COMP:20101"/>
        <dbReference type="ChEBI" id="CHEBI:15377"/>
        <dbReference type="ChEBI" id="CHEBI:43474"/>
        <dbReference type="ChEBI" id="CHEBI:46858"/>
        <dbReference type="ChEBI" id="CHEBI:61978"/>
        <dbReference type="EC" id="3.1.3.48"/>
    </reaction>
</comment>
<dbReference type="GO" id="GO:0003993">
    <property type="term" value="F:acid phosphatase activity"/>
    <property type="evidence" value="ECO:0007669"/>
    <property type="project" value="TreeGrafter"/>
</dbReference>
<evidence type="ECO:0000256" key="9">
    <source>
        <dbReference type="ARBA" id="ARBA00069981"/>
    </source>
</evidence>
<dbReference type="SFLD" id="SFLDG01129">
    <property type="entry name" value="C1.5:_HAD__Beta-PGM__Phosphata"/>
    <property type="match status" value="1"/>
</dbReference>
<dbReference type="PANTHER" id="PTHR17901:SF14">
    <property type="entry name" value="MAGNESIUM-DEPENDENT PHOSPHATASE 1"/>
    <property type="match status" value="1"/>
</dbReference>
<evidence type="ECO:0000256" key="4">
    <source>
        <dbReference type="ARBA" id="ARBA00022801"/>
    </source>
</evidence>
<dbReference type="Gene3D" id="3.40.50.1000">
    <property type="entry name" value="HAD superfamily/HAD-like"/>
    <property type="match status" value="1"/>
</dbReference>
<protein>
    <recommendedName>
        <fullName evidence="9">Magnesium-dependent phosphatase 1</fullName>
        <ecNumber evidence="2">3.1.3.48</ecNumber>
    </recommendedName>
</protein>
<dbReference type="OrthoDB" id="2865258at2759"/>
<evidence type="ECO:0000256" key="10">
    <source>
        <dbReference type="SAM" id="SignalP"/>
    </source>
</evidence>
<keyword evidence="4" id="KW-0378">Hydrolase</keyword>
<reference evidence="11" key="1">
    <citation type="submission" date="2019-08" db="EMBL/GenBank/DDBJ databases">
        <title>The genome of the North American firefly Photinus pyralis.</title>
        <authorList>
            <consortium name="Photinus pyralis genome working group"/>
            <person name="Fallon T.R."/>
            <person name="Sander Lower S.E."/>
            <person name="Weng J.-K."/>
        </authorList>
    </citation>
    <scope>NUCLEOTIDE SEQUENCE</scope>
    <source>
        <strain evidence="11">TRF0915ILg1</strain>
        <tissue evidence="11">Whole body</tissue>
    </source>
</reference>
<proteinExistence type="predicted"/>
<sequence>MFKNFVVLSLLFHANTIMGAKKPKLIVFDLDYTLWPFWVDTHVTPPFKRGPSGKIADFYGQIVKCYPEVPEVLNKLHQEGYVLAVASRTGEIEGAEELLELFGWNKYITYKEIYPGRKVTHFENFKKKSGIPLQDMLFFDDETRNINDLRSHGVTSILVKNGVTKGVVEAGLKQYEKEHSA</sequence>
<accession>A0A8K0GG11</accession>